<dbReference type="GO" id="GO:0016301">
    <property type="term" value="F:kinase activity"/>
    <property type="evidence" value="ECO:0007669"/>
    <property type="project" value="UniProtKB-KW"/>
</dbReference>
<proteinExistence type="predicted"/>
<protein>
    <submittedName>
        <fullName evidence="2">Seryl-threonyl protein kinase</fullName>
    </submittedName>
</protein>
<dbReference type="Proteomes" id="UP000434467">
    <property type="component" value="Segment"/>
</dbReference>
<accession>A0A678ZK83</accession>
<dbReference type="EMBL" id="MK290739">
    <property type="protein sequence ID" value="AZV02338.1"/>
    <property type="molecule type" value="Genomic_DNA"/>
</dbReference>
<feature type="region of interest" description="Disordered" evidence="1">
    <location>
        <begin position="298"/>
        <end position="319"/>
    </location>
</feature>
<sequence>MNKLAGYLTEERVTGLEQLVVSIKSVLRGMYDLPVSEITLRQPILVNLIGRIVNYVTNGGALTESKYLEGQVYWSTLEDMMRTAGFNHLGAGHFSVAYAHKALPGKVFKVGLKKEDSGAAYTAYSRMNAGQTGIPTIYDVQRHDSCYTVVMDGLLSIRSARNTDLEDWVNEQFSAVYRSIEGGKTWAQSLEYICEDNPKRVEHLKALHETGMAIRQFFNGIAKFDIHEGNAMVDAAGNLYITDPISFSLVDAGKHRETFIIDPEDVLKEVRAAREQLTIERCKRRKAARDPLGKIMMGRKSALKARRKRERQRKRDKEERRLLTQNRRLAYANEQREVNLARSFMGPSRFIKVRENVEFTEWRRIRAHEAAKACGAHMMQIMKGRSLPCDQRLQVHFLMG</sequence>
<name>A0A678ZK83_9CAUD</name>
<keyword evidence="2" id="KW-0808">Transferase</keyword>
<keyword evidence="2" id="KW-0418">Kinase</keyword>
<organism evidence="2 3">
    <name type="scientific">Pectobacterium phage Q19</name>
    <dbReference type="NCBI Taxonomy" id="2500576"/>
    <lineage>
        <taxon>Viruses</taxon>
        <taxon>Duplodnaviria</taxon>
        <taxon>Heunggongvirae</taxon>
        <taxon>Uroviricota</taxon>
        <taxon>Caudoviricetes</taxon>
        <taxon>Autographivirales</taxon>
        <taxon>Autotranscriptaviridae</taxon>
        <taxon>Studiervirinae</taxon>
        <taxon>Maklayavirus</taxon>
        <taxon>Maklayavirus Q19</taxon>
    </lineage>
</organism>
<evidence type="ECO:0000256" key="1">
    <source>
        <dbReference type="SAM" id="MobiDB-lite"/>
    </source>
</evidence>
<gene>
    <name evidence="2" type="ORF">Q19_05</name>
</gene>
<reference evidence="2" key="1">
    <citation type="submission" date="2018-12" db="EMBL/GenBank/DDBJ databases">
        <authorList>
            <person name="Shneider M.M."/>
            <person name="Kabanova A.P."/>
            <person name="Korzhenkov A.A."/>
            <person name="Toschakov S.V."/>
            <person name="Miroshnikov K.A."/>
        </authorList>
    </citation>
    <scope>NUCLEOTIDE SEQUENCE [LARGE SCALE GENOMIC DNA]</scope>
</reference>
<keyword evidence="3" id="KW-1185">Reference proteome</keyword>
<feature type="compositionally biased region" description="Basic residues" evidence="1">
    <location>
        <begin position="301"/>
        <end position="312"/>
    </location>
</feature>
<evidence type="ECO:0000313" key="3">
    <source>
        <dbReference type="Proteomes" id="UP000434467"/>
    </source>
</evidence>
<evidence type="ECO:0000313" key="2">
    <source>
        <dbReference type="EMBL" id="AZV02338.1"/>
    </source>
</evidence>